<dbReference type="InterPro" id="IPR023187">
    <property type="entry name" value="Tscrpt_reg_MarR-type_CS"/>
</dbReference>
<dbReference type="PRINTS" id="PR00598">
    <property type="entry name" value="HTHMARR"/>
</dbReference>
<gene>
    <name evidence="5" type="ORF">SAMN04488554_3871</name>
</gene>
<sequence length="164" mass="18707">MAAVDEVDRIVEAWVRERPDLDVAPLRIFSRISRLSRLLDLARRAAFSQHGLEVWEFDVLSALRRSGPPYELTPGNLIAQTLVSSGTMTNRIDRLVVHGLVMRTADEVDRRVVRVRLTDRGRDVVDAAMEDLLRRETELLDTLDTGEDEHLARILRQLLTQVEA</sequence>
<dbReference type="GO" id="GO:0003700">
    <property type="term" value="F:DNA-binding transcription factor activity"/>
    <property type="evidence" value="ECO:0007669"/>
    <property type="project" value="InterPro"/>
</dbReference>
<evidence type="ECO:0000313" key="5">
    <source>
        <dbReference type="EMBL" id="SEE95743.1"/>
    </source>
</evidence>
<dbReference type="Pfam" id="PF12802">
    <property type="entry name" value="MarR_2"/>
    <property type="match status" value="1"/>
</dbReference>
<dbReference type="InterPro" id="IPR000835">
    <property type="entry name" value="HTH_MarR-typ"/>
</dbReference>
<dbReference type="PROSITE" id="PS01117">
    <property type="entry name" value="HTH_MARR_1"/>
    <property type="match status" value="1"/>
</dbReference>
<dbReference type="PANTHER" id="PTHR42756">
    <property type="entry name" value="TRANSCRIPTIONAL REGULATOR, MARR"/>
    <property type="match status" value="1"/>
</dbReference>
<reference evidence="6" key="1">
    <citation type="submission" date="2016-10" db="EMBL/GenBank/DDBJ databases">
        <authorList>
            <person name="Varghese N."/>
            <person name="Submissions S."/>
        </authorList>
    </citation>
    <scope>NUCLEOTIDE SEQUENCE [LARGE SCALE GENOMIC DNA]</scope>
    <source>
        <strain evidence="6">DSM 21368</strain>
    </source>
</reference>
<dbReference type="PROSITE" id="PS50995">
    <property type="entry name" value="HTH_MARR_2"/>
    <property type="match status" value="1"/>
</dbReference>
<evidence type="ECO:0000256" key="2">
    <source>
        <dbReference type="ARBA" id="ARBA00023125"/>
    </source>
</evidence>
<dbReference type="RefSeq" id="WP_089774790.1">
    <property type="nucleotide sequence ID" value="NZ_FNTX01000002.1"/>
</dbReference>
<dbReference type="EMBL" id="FNTX01000002">
    <property type="protein sequence ID" value="SEE95743.1"/>
    <property type="molecule type" value="Genomic_DNA"/>
</dbReference>
<dbReference type="SMART" id="SM00347">
    <property type="entry name" value="HTH_MARR"/>
    <property type="match status" value="1"/>
</dbReference>
<dbReference type="SUPFAM" id="SSF46785">
    <property type="entry name" value="Winged helix' DNA-binding domain"/>
    <property type="match status" value="1"/>
</dbReference>
<dbReference type="Proteomes" id="UP000199220">
    <property type="component" value="Unassembled WGS sequence"/>
</dbReference>
<evidence type="ECO:0000313" key="6">
    <source>
        <dbReference type="Proteomes" id="UP000199220"/>
    </source>
</evidence>
<dbReference type="PANTHER" id="PTHR42756:SF1">
    <property type="entry name" value="TRANSCRIPTIONAL REPRESSOR OF EMRAB OPERON"/>
    <property type="match status" value="1"/>
</dbReference>
<name>A0A1H5N2H6_9MICO</name>
<accession>A0A1H5N2H6</accession>
<protein>
    <submittedName>
        <fullName evidence="5">DNA-binding transcriptional regulator, MarR family</fullName>
    </submittedName>
</protein>
<keyword evidence="6" id="KW-1185">Reference proteome</keyword>
<keyword evidence="1" id="KW-0805">Transcription regulation</keyword>
<dbReference type="OrthoDB" id="3237509at2"/>
<organism evidence="5 6">
    <name type="scientific">Ruania alba</name>
    <dbReference type="NCBI Taxonomy" id="648782"/>
    <lineage>
        <taxon>Bacteria</taxon>
        <taxon>Bacillati</taxon>
        <taxon>Actinomycetota</taxon>
        <taxon>Actinomycetes</taxon>
        <taxon>Micrococcales</taxon>
        <taxon>Ruaniaceae</taxon>
        <taxon>Ruania</taxon>
    </lineage>
</organism>
<evidence type="ECO:0000256" key="1">
    <source>
        <dbReference type="ARBA" id="ARBA00023015"/>
    </source>
</evidence>
<dbReference type="GO" id="GO:0003677">
    <property type="term" value="F:DNA binding"/>
    <property type="evidence" value="ECO:0007669"/>
    <property type="project" value="UniProtKB-KW"/>
</dbReference>
<dbReference type="InterPro" id="IPR036390">
    <property type="entry name" value="WH_DNA-bd_sf"/>
</dbReference>
<feature type="domain" description="HTH marR-type" evidence="4">
    <location>
        <begin position="25"/>
        <end position="160"/>
    </location>
</feature>
<keyword evidence="2 5" id="KW-0238">DNA-binding</keyword>
<evidence type="ECO:0000256" key="3">
    <source>
        <dbReference type="ARBA" id="ARBA00023163"/>
    </source>
</evidence>
<dbReference type="AlphaFoldDB" id="A0A1H5N2H6"/>
<keyword evidence="3" id="KW-0804">Transcription</keyword>
<dbReference type="InterPro" id="IPR036388">
    <property type="entry name" value="WH-like_DNA-bd_sf"/>
</dbReference>
<evidence type="ECO:0000259" key="4">
    <source>
        <dbReference type="PROSITE" id="PS50995"/>
    </source>
</evidence>
<dbReference type="Gene3D" id="1.10.10.10">
    <property type="entry name" value="Winged helix-like DNA-binding domain superfamily/Winged helix DNA-binding domain"/>
    <property type="match status" value="1"/>
</dbReference>
<dbReference type="STRING" id="648782.SAMN04488554_3871"/>
<proteinExistence type="predicted"/>